<dbReference type="Proteomes" id="UP001605036">
    <property type="component" value="Unassembled WGS sequence"/>
</dbReference>
<organism evidence="1 2">
    <name type="scientific">Riccia fluitans</name>
    <dbReference type="NCBI Taxonomy" id="41844"/>
    <lineage>
        <taxon>Eukaryota</taxon>
        <taxon>Viridiplantae</taxon>
        <taxon>Streptophyta</taxon>
        <taxon>Embryophyta</taxon>
        <taxon>Marchantiophyta</taxon>
        <taxon>Marchantiopsida</taxon>
        <taxon>Marchantiidae</taxon>
        <taxon>Marchantiales</taxon>
        <taxon>Ricciaceae</taxon>
        <taxon>Riccia</taxon>
    </lineage>
</organism>
<name>A0ABD1YBW2_9MARC</name>
<proteinExistence type="predicted"/>
<protein>
    <submittedName>
        <fullName evidence="1">Uncharacterized protein</fullName>
    </submittedName>
</protein>
<comment type="caution">
    <text evidence="1">The sequence shown here is derived from an EMBL/GenBank/DDBJ whole genome shotgun (WGS) entry which is preliminary data.</text>
</comment>
<accession>A0ABD1YBW2</accession>
<sequence>MEISITFASTGEALPALAKVRPHWRIIYGNLASDGERSPAVAKWRSFFSAGEVIANAGDFVADAGEVIANVGEPSPVVTKLGQCWRFFRRCW</sequence>
<reference evidence="1 2" key="1">
    <citation type="submission" date="2024-09" db="EMBL/GenBank/DDBJ databases">
        <title>Chromosome-scale assembly of Riccia fluitans.</title>
        <authorList>
            <person name="Paukszto L."/>
            <person name="Sawicki J."/>
            <person name="Karawczyk K."/>
            <person name="Piernik-Szablinska J."/>
            <person name="Szczecinska M."/>
            <person name="Mazdziarz M."/>
        </authorList>
    </citation>
    <scope>NUCLEOTIDE SEQUENCE [LARGE SCALE GENOMIC DNA]</scope>
    <source>
        <strain evidence="1">Rf_01</strain>
        <tissue evidence="1">Aerial parts of the thallus</tissue>
    </source>
</reference>
<dbReference type="EMBL" id="JBHFFA010000005">
    <property type="protein sequence ID" value="KAL2624183.1"/>
    <property type="molecule type" value="Genomic_DNA"/>
</dbReference>
<dbReference type="AlphaFoldDB" id="A0ABD1YBW2"/>
<evidence type="ECO:0000313" key="1">
    <source>
        <dbReference type="EMBL" id="KAL2624183.1"/>
    </source>
</evidence>
<evidence type="ECO:0000313" key="2">
    <source>
        <dbReference type="Proteomes" id="UP001605036"/>
    </source>
</evidence>
<gene>
    <name evidence="1" type="ORF">R1flu_008428</name>
</gene>
<keyword evidence="2" id="KW-1185">Reference proteome</keyword>